<keyword evidence="3" id="KW-1133">Transmembrane helix</keyword>
<dbReference type="PANTHER" id="PTHR13817:SF73">
    <property type="entry name" value="FIBRONECTIN TYPE-III DOMAIN-CONTAINING PROTEIN"/>
    <property type="match status" value="1"/>
</dbReference>
<dbReference type="GO" id="GO:0009653">
    <property type="term" value="P:anatomical structure morphogenesis"/>
    <property type="evidence" value="ECO:0007669"/>
    <property type="project" value="UniProtKB-ARBA"/>
</dbReference>
<protein>
    <submittedName>
        <fullName evidence="7">Uncharacterized protein</fullName>
    </submittedName>
</protein>
<dbReference type="SUPFAM" id="SSF49265">
    <property type="entry name" value="Fibronectin type III"/>
    <property type="match status" value="1"/>
</dbReference>
<feature type="domain" description="Fibronectin type-III" evidence="6">
    <location>
        <begin position="104"/>
        <end position="203"/>
    </location>
</feature>
<dbReference type="InterPro" id="IPR003599">
    <property type="entry name" value="Ig_sub"/>
</dbReference>
<keyword evidence="4" id="KW-0732">Signal</keyword>
<feature type="transmembrane region" description="Helical" evidence="3">
    <location>
        <begin position="221"/>
        <end position="245"/>
    </location>
</feature>
<dbReference type="SMART" id="SM00409">
    <property type="entry name" value="IG"/>
    <property type="match status" value="1"/>
</dbReference>
<feature type="chain" id="PRO_5040274527" evidence="4">
    <location>
        <begin position="23"/>
        <end position="307"/>
    </location>
</feature>
<keyword evidence="3" id="KW-0812">Transmembrane</keyword>
<feature type="compositionally biased region" description="Polar residues" evidence="2">
    <location>
        <begin position="285"/>
        <end position="307"/>
    </location>
</feature>
<dbReference type="AlphaFoldDB" id="A0A9N9MN60"/>
<proteinExistence type="predicted"/>
<evidence type="ECO:0000259" key="5">
    <source>
        <dbReference type="PROSITE" id="PS50835"/>
    </source>
</evidence>
<dbReference type="InterPro" id="IPR013098">
    <property type="entry name" value="Ig_I-set"/>
</dbReference>
<dbReference type="Pfam" id="PF00041">
    <property type="entry name" value="fn3"/>
    <property type="match status" value="1"/>
</dbReference>
<dbReference type="InterPro" id="IPR036179">
    <property type="entry name" value="Ig-like_dom_sf"/>
</dbReference>
<evidence type="ECO:0000313" key="7">
    <source>
        <dbReference type="EMBL" id="CAG9768106.1"/>
    </source>
</evidence>
<dbReference type="Proteomes" id="UP001152799">
    <property type="component" value="Chromosome 4"/>
</dbReference>
<organism evidence="7 8">
    <name type="scientific">Ceutorhynchus assimilis</name>
    <name type="common">cabbage seed weevil</name>
    <dbReference type="NCBI Taxonomy" id="467358"/>
    <lineage>
        <taxon>Eukaryota</taxon>
        <taxon>Metazoa</taxon>
        <taxon>Ecdysozoa</taxon>
        <taxon>Arthropoda</taxon>
        <taxon>Hexapoda</taxon>
        <taxon>Insecta</taxon>
        <taxon>Pterygota</taxon>
        <taxon>Neoptera</taxon>
        <taxon>Endopterygota</taxon>
        <taxon>Coleoptera</taxon>
        <taxon>Polyphaga</taxon>
        <taxon>Cucujiformia</taxon>
        <taxon>Curculionidae</taxon>
        <taxon>Ceutorhynchinae</taxon>
        <taxon>Ceutorhynchus</taxon>
    </lineage>
</organism>
<name>A0A9N9MN60_9CUCU</name>
<dbReference type="InterPro" id="IPR003961">
    <property type="entry name" value="FN3_dom"/>
</dbReference>
<gene>
    <name evidence="7" type="ORF">CEUTPL_LOCUS8654</name>
</gene>
<dbReference type="CDD" id="cd00063">
    <property type="entry name" value="FN3"/>
    <property type="match status" value="1"/>
</dbReference>
<dbReference type="PANTHER" id="PTHR13817">
    <property type="entry name" value="TITIN"/>
    <property type="match status" value="1"/>
</dbReference>
<keyword evidence="8" id="KW-1185">Reference proteome</keyword>
<evidence type="ECO:0000256" key="1">
    <source>
        <dbReference type="ARBA" id="ARBA00022737"/>
    </source>
</evidence>
<feature type="domain" description="Ig-like" evidence="5">
    <location>
        <begin position="7"/>
        <end position="100"/>
    </location>
</feature>
<evidence type="ECO:0000259" key="6">
    <source>
        <dbReference type="PROSITE" id="PS50853"/>
    </source>
</evidence>
<dbReference type="OrthoDB" id="6266590at2759"/>
<dbReference type="EMBL" id="OU892280">
    <property type="protein sequence ID" value="CAG9768106.1"/>
    <property type="molecule type" value="Genomic_DNA"/>
</dbReference>
<dbReference type="InterPro" id="IPR050964">
    <property type="entry name" value="Striated_Muscle_Regulatory"/>
</dbReference>
<dbReference type="InterPro" id="IPR003598">
    <property type="entry name" value="Ig_sub2"/>
</dbReference>
<dbReference type="InterPro" id="IPR007110">
    <property type="entry name" value="Ig-like_dom"/>
</dbReference>
<dbReference type="SUPFAM" id="SSF48726">
    <property type="entry name" value="Immunoglobulin"/>
    <property type="match status" value="1"/>
</dbReference>
<dbReference type="InterPro" id="IPR036116">
    <property type="entry name" value="FN3_sf"/>
</dbReference>
<dbReference type="PROSITE" id="PS50853">
    <property type="entry name" value="FN3"/>
    <property type="match status" value="1"/>
</dbReference>
<feature type="signal peptide" evidence="4">
    <location>
        <begin position="1"/>
        <end position="22"/>
    </location>
</feature>
<feature type="region of interest" description="Disordered" evidence="2">
    <location>
        <begin position="275"/>
        <end position="307"/>
    </location>
</feature>
<dbReference type="SMART" id="SM00408">
    <property type="entry name" value="IGc2"/>
    <property type="match status" value="1"/>
</dbReference>
<dbReference type="Gene3D" id="2.60.40.10">
    <property type="entry name" value="Immunoglobulins"/>
    <property type="match status" value="2"/>
</dbReference>
<keyword evidence="3" id="KW-0472">Membrane</keyword>
<sequence length="307" mass="34616">MYYMLGPVLCFVLLVNVAKVASFKRVSVDIGKNVTIKCPLNYTRDVMWEREGKKQGTNMNMHVLQSGSLFLMEADRSDSGIYSCSRENDVKDLKGKVNVTVRTPPPPLIVSIKPSTILVLVCWEVNGTGGYPIIYFTAQYRLAFTNDSWIPISPNHIMPNSRQLEVYSLRPNTTYEFRMWATNQLGKSSISNVLATTRGQYPEIELARHLLKGADKFDTRWWAAAVGVVMGTLILLGIGTCVLLYQECRKPYFDEDEPEIIELVPNIILNPGFEGPSHRNDISPDENSNNETPIRLNNNTVVQPQNL</sequence>
<dbReference type="InterPro" id="IPR013783">
    <property type="entry name" value="Ig-like_fold"/>
</dbReference>
<reference evidence="7" key="1">
    <citation type="submission" date="2022-01" db="EMBL/GenBank/DDBJ databases">
        <authorList>
            <person name="King R."/>
        </authorList>
    </citation>
    <scope>NUCLEOTIDE SEQUENCE</scope>
</reference>
<dbReference type="PROSITE" id="PS50835">
    <property type="entry name" value="IG_LIKE"/>
    <property type="match status" value="1"/>
</dbReference>
<dbReference type="SMART" id="SM00060">
    <property type="entry name" value="FN3"/>
    <property type="match status" value="1"/>
</dbReference>
<accession>A0A9N9MN60</accession>
<evidence type="ECO:0000256" key="2">
    <source>
        <dbReference type="SAM" id="MobiDB-lite"/>
    </source>
</evidence>
<evidence type="ECO:0000256" key="4">
    <source>
        <dbReference type="SAM" id="SignalP"/>
    </source>
</evidence>
<evidence type="ECO:0000256" key="3">
    <source>
        <dbReference type="SAM" id="Phobius"/>
    </source>
</evidence>
<evidence type="ECO:0000313" key="8">
    <source>
        <dbReference type="Proteomes" id="UP001152799"/>
    </source>
</evidence>
<dbReference type="Pfam" id="PF07679">
    <property type="entry name" value="I-set"/>
    <property type="match status" value="1"/>
</dbReference>
<dbReference type="GO" id="GO:0030154">
    <property type="term" value="P:cell differentiation"/>
    <property type="evidence" value="ECO:0007669"/>
    <property type="project" value="UniProtKB-ARBA"/>
</dbReference>
<keyword evidence="1" id="KW-0677">Repeat</keyword>